<evidence type="ECO:0000256" key="1">
    <source>
        <dbReference type="SAM" id="MobiDB-lite"/>
    </source>
</evidence>
<organism evidence="2">
    <name type="scientific">freshwater metagenome</name>
    <dbReference type="NCBI Taxonomy" id="449393"/>
    <lineage>
        <taxon>unclassified sequences</taxon>
        <taxon>metagenomes</taxon>
        <taxon>ecological metagenomes</taxon>
    </lineage>
</organism>
<protein>
    <submittedName>
        <fullName evidence="2">Unannotated protein</fullName>
    </submittedName>
</protein>
<name>A0A6J6HYP8_9ZZZZ</name>
<dbReference type="AlphaFoldDB" id="A0A6J6HYP8"/>
<accession>A0A6J6HYP8</accession>
<dbReference type="EMBL" id="CAEZUP010000085">
    <property type="protein sequence ID" value="CAB4619202.1"/>
    <property type="molecule type" value="Genomic_DNA"/>
</dbReference>
<feature type="compositionally biased region" description="Low complexity" evidence="1">
    <location>
        <begin position="9"/>
        <end position="19"/>
    </location>
</feature>
<evidence type="ECO:0000313" key="2">
    <source>
        <dbReference type="EMBL" id="CAB4619202.1"/>
    </source>
</evidence>
<gene>
    <name evidence="2" type="ORF">UFOPK1835_01631</name>
</gene>
<proteinExistence type="predicted"/>
<feature type="region of interest" description="Disordered" evidence="1">
    <location>
        <begin position="1"/>
        <end position="21"/>
    </location>
</feature>
<sequence>MSRTRRRPASGQAAGGQKKLAAERAAAKKFWGESTLDDPSLVRMSSDPAALMLSLGEPPLRGSEKPAQAAFTLVYRKAAQLALLAATAAGLDDDSFGV</sequence>
<reference evidence="2" key="1">
    <citation type="submission" date="2020-05" db="EMBL/GenBank/DDBJ databases">
        <authorList>
            <person name="Chiriac C."/>
            <person name="Salcher M."/>
            <person name="Ghai R."/>
            <person name="Kavagutti S V."/>
        </authorList>
    </citation>
    <scope>NUCLEOTIDE SEQUENCE</scope>
</reference>